<sequence>MATSLPAKQRFYTVQALCAVLLLCIAVLARPVPASAHPLNNGYSLITIEGRHLRYDLFLPEPSLLMFDTRKDERLSENELAEQRDGVAAFLEEGLQLSSEGDPLDFELASFAADDKEGIPGYTFHLNYVSEHPIEQLHIDYELLFDETDPQHVNFTVIVDGDDVDQAVFDTLHRTYVFTALGGGGLAGDLLQYGWLGVIHIALGYDHLLFLLCLLLICSGWRDAMRIVTAFTLAHSITLGLSAAGFIELGDRWVESGIAMTIAYVAAENLWLYRGRRLDAARSRSLLTVIFGLVHGLGFAGALQEIGLPKDTFLASLLAFNLGIEAGQLALAALALPLLLRLRTYRAYPYAVAGISVAVLVTAVYWSLQRIGLL</sequence>
<evidence type="ECO:0000313" key="2">
    <source>
        <dbReference type="EMBL" id="MFC0213589.1"/>
    </source>
</evidence>
<keyword evidence="1" id="KW-0472">Membrane</keyword>
<keyword evidence="1" id="KW-1133">Transmembrane helix</keyword>
<feature type="transmembrane region" description="Helical" evidence="1">
    <location>
        <begin position="193"/>
        <end position="217"/>
    </location>
</feature>
<feature type="transmembrane region" description="Helical" evidence="1">
    <location>
        <begin position="253"/>
        <end position="273"/>
    </location>
</feature>
<dbReference type="EMBL" id="JBHLWN010000057">
    <property type="protein sequence ID" value="MFC0213589.1"/>
    <property type="molecule type" value="Genomic_DNA"/>
</dbReference>
<organism evidence="2 3">
    <name type="scientific">Paenibacillus chartarius</name>
    <dbReference type="NCBI Taxonomy" id="747481"/>
    <lineage>
        <taxon>Bacteria</taxon>
        <taxon>Bacillati</taxon>
        <taxon>Bacillota</taxon>
        <taxon>Bacilli</taxon>
        <taxon>Bacillales</taxon>
        <taxon>Paenibacillaceae</taxon>
        <taxon>Paenibacillus</taxon>
    </lineage>
</organism>
<evidence type="ECO:0000256" key="1">
    <source>
        <dbReference type="SAM" id="Phobius"/>
    </source>
</evidence>
<dbReference type="Pfam" id="PF13795">
    <property type="entry name" value="HupE_UreJ_2"/>
    <property type="match status" value="1"/>
</dbReference>
<dbReference type="RefSeq" id="WP_377470902.1">
    <property type="nucleotide sequence ID" value="NZ_JBHLWN010000057.1"/>
</dbReference>
<dbReference type="InterPro" id="IPR032809">
    <property type="entry name" value="Put_HupE_UreJ"/>
</dbReference>
<accession>A0ABV6DLR6</accession>
<keyword evidence="3" id="KW-1185">Reference proteome</keyword>
<feature type="transmembrane region" description="Helical" evidence="1">
    <location>
        <begin position="347"/>
        <end position="368"/>
    </location>
</feature>
<reference evidence="2 3" key="1">
    <citation type="submission" date="2024-09" db="EMBL/GenBank/DDBJ databases">
        <authorList>
            <person name="Sun Q."/>
            <person name="Mori K."/>
        </authorList>
    </citation>
    <scope>NUCLEOTIDE SEQUENCE [LARGE SCALE GENOMIC DNA]</scope>
    <source>
        <strain evidence="2 3">CCM 7759</strain>
    </source>
</reference>
<evidence type="ECO:0000313" key="3">
    <source>
        <dbReference type="Proteomes" id="UP001589776"/>
    </source>
</evidence>
<feature type="transmembrane region" description="Helical" evidence="1">
    <location>
        <begin position="224"/>
        <end position="247"/>
    </location>
</feature>
<comment type="caution">
    <text evidence="2">The sequence shown here is derived from an EMBL/GenBank/DDBJ whole genome shotgun (WGS) entry which is preliminary data.</text>
</comment>
<dbReference type="Proteomes" id="UP001589776">
    <property type="component" value="Unassembled WGS sequence"/>
</dbReference>
<feature type="transmembrane region" description="Helical" evidence="1">
    <location>
        <begin position="285"/>
        <end position="303"/>
    </location>
</feature>
<feature type="transmembrane region" description="Helical" evidence="1">
    <location>
        <begin position="315"/>
        <end position="340"/>
    </location>
</feature>
<keyword evidence="1" id="KW-0812">Transmembrane</keyword>
<name>A0ABV6DLR6_9BACL</name>
<proteinExistence type="predicted"/>
<protein>
    <submittedName>
        <fullName evidence="2">HupE/UreJ family protein</fullName>
    </submittedName>
</protein>
<gene>
    <name evidence="2" type="ORF">ACFFK0_14185</name>
</gene>